<dbReference type="GO" id="GO:0009231">
    <property type="term" value="P:riboflavin biosynthetic process"/>
    <property type="evidence" value="ECO:0007669"/>
    <property type="project" value="InterPro"/>
</dbReference>
<evidence type="ECO:0000256" key="2">
    <source>
        <dbReference type="ARBA" id="ARBA00005201"/>
    </source>
</evidence>
<evidence type="ECO:0000256" key="1">
    <source>
        <dbReference type="ARBA" id="ARBA00004726"/>
    </source>
</evidence>
<protein>
    <recommendedName>
        <fullName evidence="6">Bifunctional riboflavin kinase/FMN adenylyltransferase</fullName>
        <ecNumber evidence="4">2.7.1.26</ecNumber>
        <ecNumber evidence="5">2.7.7.2</ecNumber>
    </recommendedName>
</protein>
<evidence type="ECO:0000256" key="13">
    <source>
        <dbReference type="ARBA" id="ARBA00022827"/>
    </source>
</evidence>
<gene>
    <name evidence="20" type="ORF">FKZ61_18220</name>
</gene>
<evidence type="ECO:0000256" key="6">
    <source>
        <dbReference type="ARBA" id="ARBA00018483"/>
    </source>
</evidence>
<evidence type="ECO:0000256" key="11">
    <source>
        <dbReference type="ARBA" id="ARBA00022741"/>
    </source>
</evidence>
<dbReference type="GO" id="GO:0003919">
    <property type="term" value="F:FMN adenylyltransferase activity"/>
    <property type="evidence" value="ECO:0007669"/>
    <property type="project" value="UniProtKB-EC"/>
</dbReference>
<comment type="pathway">
    <text evidence="2">Cofactor biosynthesis; FMN biosynthesis; FMN from riboflavin (ATP route): step 1/1.</text>
</comment>
<comment type="similarity">
    <text evidence="3">Belongs to the RibF family.</text>
</comment>
<keyword evidence="21" id="KW-1185">Reference proteome</keyword>
<keyword evidence="14" id="KW-0067">ATP-binding</keyword>
<keyword evidence="8" id="KW-0288">FMN</keyword>
<dbReference type="EC" id="2.7.7.2" evidence="5"/>
<keyword evidence="11" id="KW-0547">Nucleotide-binding</keyword>
<dbReference type="InterPro" id="IPR023465">
    <property type="entry name" value="Riboflavin_kinase_dom_sf"/>
</dbReference>
<dbReference type="InterPro" id="IPR002606">
    <property type="entry name" value="Riboflavin_kinase_bac"/>
</dbReference>
<dbReference type="SMART" id="SM00904">
    <property type="entry name" value="Flavokinase"/>
    <property type="match status" value="1"/>
</dbReference>
<accession>A0A540VDI4</accession>
<proteinExistence type="inferred from homology"/>
<comment type="catalytic activity">
    <reaction evidence="17">
        <text>FMN + ATP + H(+) = FAD + diphosphate</text>
        <dbReference type="Rhea" id="RHEA:17237"/>
        <dbReference type="ChEBI" id="CHEBI:15378"/>
        <dbReference type="ChEBI" id="CHEBI:30616"/>
        <dbReference type="ChEBI" id="CHEBI:33019"/>
        <dbReference type="ChEBI" id="CHEBI:57692"/>
        <dbReference type="ChEBI" id="CHEBI:58210"/>
        <dbReference type="EC" id="2.7.7.2"/>
    </reaction>
</comment>
<organism evidence="20 21">
    <name type="scientific">Litorilinea aerophila</name>
    <dbReference type="NCBI Taxonomy" id="1204385"/>
    <lineage>
        <taxon>Bacteria</taxon>
        <taxon>Bacillati</taxon>
        <taxon>Chloroflexota</taxon>
        <taxon>Caldilineae</taxon>
        <taxon>Caldilineales</taxon>
        <taxon>Caldilineaceae</taxon>
        <taxon>Litorilinea</taxon>
    </lineage>
</organism>
<dbReference type="PANTHER" id="PTHR22749">
    <property type="entry name" value="RIBOFLAVIN KINASE/FMN ADENYLYLTRANSFERASE"/>
    <property type="match status" value="1"/>
</dbReference>
<evidence type="ECO:0000313" key="21">
    <source>
        <dbReference type="Proteomes" id="UP000317371"/>
    </source>
</evidence>
<dbReference type="NCBIfam" id="NF004160">
    <property type="entry name" value="PRK05627.1-3"/>
    <property type="match status" value="1"/>
</dbReference>
<dbReference type="InterPro" id="IPR015865">
    <property type="entry name" value="Riboflavin_kinase_bac/euk"/>
</dbReference>
<evidence type="ECO:0000256" key="4">
    <source>
        <dbReference type="ARBA" id="ARBA00012105"/>
    </source>
</evidence>
<keyword evidence="10 20" id="KW-0548">Nucleotidyltransferase</keyword>
<sequence>MPRWPGPLILPGFSSASCAAWDQPTTAGSGDGKRKNGLPATARANDERAHMQIFTDVRTVRLNEPLYLTIGNFDGIHRGHQALLRQLQAVAQHAHTGPSARTGLLTFDPHPLRVLRPEVPHKLLTTPQERLLLAGALGIDYGILQPFTLELAGLTPREFMTLLKTHLALAGLVVGPDFALGRGRSGNIQVLQALGQELGYTVTVIEPVDWQGQPVRSSHIRQLLSEGQVAEAAQQLGRWYHVSGTVEEGDRRGRQLGIPTANVRTPPEKLLPADGVYATRTHVHRPGASQAFDSVTNLGLRPTVDGLHRRLETHLLDFPPAGQSDNLYGLTVTVEFIARLRGEQRFASLDALVAQIHADIALARTVLAQEPAGDLPLATALIPAGTGPESSR</sequence>
<dbReference type="AlphaFoldDB" id="A0A540VDI4"/>
<evidence type="ECO:0000256" key="10">
    <source>
        <dbReference type="ARBA" id="ARBA00022695"/>
    </source>
</evidence>
<dbReference type="SUPFAM" id="SSF82114">
    <property type="entry name" value="Riboflavin kinase-like"/>
    <property type="match status" value="1"/>
</dbReference>
<dbReference type="CDD" id="cd02064">
    <property type="entry name" value="FAD_synthetase_N"/>
    <property type="match status" value="1"/>
</dbReference>
<dbReference type="InParanoid" id="A0A540VDI4"/>
<evidence type="ECO:0000313" key="20">
    <source>
        <dbReference type="EMBL" id="TQE94163.1"/>
    </source>
</evidence>
<evidence type="ECO:0000256" key="3">
    <source>
        <dbReference type="ARBA" id="ARBA00010214"/>
    </source>
</evidence>
<dbReference type="GO" id="GO:0005524">
    <property type="term" value="F:ATP binding"/>
    <property type="evidence" value="ECO:0007669"/>
    <property type="project" value="UniProtKB-KW"/>
</dbReference>
<dbReference type="OrthoDB" id="9803667at2"/>
<evidence type="ECO:0000256" key="18">
    <source>
        <dbReference type="SAM" id="MobiDB-lite"/>
    </source>
</evidence>
<dbReference type="UniPathway" id="UPA00276">
    <property type="reaction ID" value="UER00406"/>
</dbReference>
<dbReference type="PROSITE" id="PS51257">
    <property type="entry name" value="PROKAR_LIPOPROTEIN"/>
    <property type="match status" value="1"/>
</dbReference>
<evidence type="ECO:0000256" key="14">
    <source>
        <dbReference type="ARBA" id="ARBA00022840"/>
    </source>
</evidence>
<keyword evidence="9 20" id="KW-0808">Transferase</keyword>
<evidence type="ECO:0000256" key="9">
    <source>
        <dbReference type="ARBA" id="ARBA00022679"/>
    </source>
</evidence>
<dbReference type="GO" id="GO:0009398">
    <property type="term" value="P:FMN biosynthetic process"/>
    <property type="evidence" value="ECO:0007669"/>
    <property type="project" value="UniProtKB-UniPathway"/>
</dbReference>
<dbReference type="GO" id="GO:0006747">
    <property type="term" value="P:FAD biosynthetic process"/>
    <property type="evidence" value="ECO:0007669"/>
    <property type="project" value="UniProtKB-UniPathway"/>
</dbReference>
<keyword evidence="12 20" id="KW-0418">Kinase</keyword>
<comment type="catalytic activity">
    <reaction evidence="16">
        <text>riboflavin + ATP = FMN + ADP + H(+)</text>
        <dbReference type="Rhea" id="RHEA:14357"/>
        <dbReference type="ChEBI" id="CHEBI:15378"/>
        <dbReference type="ChEBI" id="CHEBI:30616"/>
        <dbReference type="ChEBI" id="CHEBI:57986"/>
        <dbReference type="ChEBI" id="CHEBI:58210"/>
        <dbReference type="ChEBI" id="CHEBI:456216"/>
        <dbReference type="EC" id="2.7.1.26"/>
    </reaction>
</comment>
<dbReference type="EMBL" id="VIGC01000027">
    <property type="protein sequence ID" value="TQE94163.1"/>
    <property type="molecule type" value="Genomic_DNA"/>
</dbReference>
<dbReference type="FunCoup" id="A0A540VDI4">
    <property type="interactions" value="427"/>
</dbReference>
<dbReference type="Pfam" id="PF01687">
    <property type="entry name" value="Flavokinase"/>
    <property type="match status" value="1"/>
</dbReference>
<dbReference type="NCBIfam" id="NF004162">
    <property type="entry name" value="PRK05627.1-5"/>
    <property type="match status" value="1"/>
</dbReference>
<keyword evidence="13" id="KW-0274">FAD</keyword>
<comment type="caution">
    <text evidence="20">The sequence shown here is derived from an EMBL/GenBank/DDBJ whole genome shotgun (WGS) entry which is preliminary data.</text>
</comment>
<evidence type="ECO:0000256" key="16">
    <source>
        <dbReference type="ARBA" id="ARBA00047880"/>
    </source>
</evidence>
<feature type="region of interest" description="Disordered" evidence="18">
    <location>
        <begin position="21"/>
        <end position="42"/>
    </location>
</feature>
<dbReference type="NCBIfam" id="TIGR00083">
    <property type="entry name" value="ribF"/>
    <property type="match status" value="1"/>
</dbReference>
<dbReference type="InterPro" id="IPR014729">
    <property type="entry name" value="Rossmann-like_a/b/a_fold"/>
</dbReference>
<evidence type="ECO:0000256" key="12">
    <source>
        <dbReference type="ARBA" id="ARBA00022777"/>
    </source>
</evidence>
<evidence type="ECO:0000256" key="15">
    <source>
        <dbReference type="ARBA" id="ARBA00023268"/>
    </source>
</evidence>
<evidence type="ECO:0000256" key="17">
    <source>
        <dbReference type="ARBA" id="ARBA00049494"/>
    </source>
</evidence>
<dbReference type="Proteomes" id="UP000317371">
    <property type="component" value="Unassembled WGS sequence"/>
</dbReference>
<feature type="domain" description="Riboflavin kinase" evidence="19">
    <location>
        <begin position="235"/>
        <end position="368"/>
    </location>
</feature>
<dbReference type="Gene3D" id="2.40.30.30">
    <property type="entry name" value="Riboflavin kinase-like"/>
    <property type="match status" value="1"/>
</dbReference>
<dbReference type="InterPro" id="IPR023468">
    <property type="entry name" value="Riboflavin_kinase"/>
</dbReference>
<evidence type="ECO:0000256" key="8">
    <source>
        <dbReference type="ARBA" id="ARBA00022643"/>
    </source>
</evidence>
<dbReference type="EC" id="2.7.1.26" evidence="4"/>
<evidence type="ECO:0000259" key="19">
    <source>
        <dbReference type="SMART" id="SM00904"/>
    </source>
</evidence>
<dbReference type="UniPathway" id="UPA00277">
    <property type="reaction ID" value="UER00407"/>
</dbReference>
<dbReference type="Pfam" id="PF06574">
    <property type="entry name" value="FAD_syn"/>
    <property type="match status" value="1"/>
</dbReference>
<dbReference type="FunFam" id="3.40.50.620:FF:000021">
    <property type="entry name" value="Riboflavin biosynthesis protein"/>
    <property type="match status" value="1"/>
</dbReference>
<dbReference type="GO" id="GO:0008531">
    <property type="term" value="F:riboflavin kinase activity"/>
    <property type="evidence" value="ECO:0007669"/>
    <property type="project" value="UniProtKB-EC"/>
</dbReference>
<keyword evidence="15" id="KW-0511">Multifunctional enzyme</keyword>
<dbReference type="SUPFAM" id="SSF52374">
    <property type="entry name" value="Nucleotidylyl transferase"/>
    <property type="match status" value="1"/>
</dbReference>
<keyword evidence="7" id="KW-0285">Flavoprotein</keyword>
<name>A0A540VDI4_9CHLR</name>
<reference evidence="20 21" key="1">
    <citation type="submission" date="2019-06" db="EMBL/GenBank/DDBJ databases">
        <title>Genome sequence of Litorilinea aerophila BAA-2444.</title>
        <authorList>
            <person name="Maclea K.S."/>
            <person name="Maurais E.G."/>
            <person name="Iannazzi L.C."/>
        </authorList>
    </citation>
    <scope>NUCLEOTIDE SEQUENCE [LARGE SCALE GENOMIC DNA]</scope>
    <source>
        <strain evidence="20 21">ATCC BAA-2444</strain>
    </source>
</reference>
<dbReference type="PANTHER" id="PTHR22749:SF6">
    <property type="entry name" value="RIBOFLAVIN KINASE"/>
    <property type="match status" value="1"/>
</dbReference>
<dbReference type="Gene3D" id="3.40.50.620">
    <property type="entry name" value="HUPs"/>
    <property type="match status" value="1"/>
</dbReference>
<evidence type="ECO:0000256" key="7">
    <source>
        <dbReference type="ARBA" id="ARBA00022630"/>
    </source>
</evidence>
<dbReference type="InterPro" id="IPR015864">
    <property type="entry name" value="FAD_synthase"/>
</dbReference>
<comment type="pathway">
    <text evidence="1">Cofactor biosynthesis; FAD biosynthesis; FAD from FMN: step 1/1.</text>
</comment>
<evidence type="ECO:0000256" key="5">
    <source>
        <dbReference type="ARBA" id="ARBA00012393"/>
    </source>
</evidence>